<dbReference type="EMBL" id="FO082273">
    <property type="protein sequence ID" value="CCO17415.1"/>
    <property type="molecule type" value="Genomic_DNA"/>
</dbReference>
<evidence type="ECO:0000259" key="3">
    <source>
        <dbReference type="Pfam" id="PF04432"/>
    </source>
</evidence>
<dbReference type="Pfam" id="PF04422">
    <property type="entry name" value="FrhB_FdhB_N"/>
    <property type="match status" value="1"/>
</dbReference>
<evidence type="ECO:0000313" key="5">
    <source>
        <dbReference type="Proteomes" id="UP000198341"/>
    </source>
</evidence>
<evidence type="ECO:0000256" key="1">
    <source>
        <dbReference type="SAM" id="MobiDB-lite"/>
    </source>
</evidence>
<dbReference type="InterPro" id="IPR045220">
    <property type="entry name" value="FRHB/FDHB/HCAR-like"/>
</dbReference>
<organism evidence="4 5">
    <name type="scientific">Bathycoccus prasinos</name>
    <dbReference type="NCBI Taxonomy" id="41875"/>
    <lineage>
        <taxon>Eukaryota</taxon>
        <taxon>Viridiplantae</taxon>
        <taxon>Chlorophyta</taxon>
        <taxon>Mamiellophyceae</taxon>
        <taxon>Mamiellales</taxon>
        <taxon>Bathycoccaceae</taxon>
        <taxon>Bathycoccus</taxon>
    </lineage>
</organism>
<dbReference type="PANTHER" id="PTHR31332">
    <property type="entry name" value="7-HYDROXYMETHYL CHLOROPHYLL A REDUCTASE, CHLOROPLASTIC"/>
    <property type="match status" value="1"/>
</dbReference>
<proteinExistence type="predicted"/>
<reference evidence="4 5" key="1">
    <citation type="submission" date="2011-10" db="EMBL/GenBank/DDBJ databases">
        <authorList>
            <person name="Genoscope - CEA"/>
        </authorList>
    </citation>
    <scope>NUCLEOTIDE SEQUENCE [LARGE SCALE GENOMIC DNA]</scope>
    <source>
        <strain evidence="4 5">RCC 1105</strain>
    </source>
</reference>
<dbReference type="GeneID" id="19015086"/>
<feature type="compositionally biased region" description="Low complexity" evidence="1">
    <location>
        <begin position="1"/>
        <end position="46"/>
    </location>
</feature>
<feature type="domain" description="Coenzyme F420 hydrogenase/dehydrogenase beta subunit N-terminal" evidence="2">
    <location>
        <begin position="134"/>
        <end position="208"/>
    </location>
</feature>
<feature type="region of interest" description="Disordered" evidence="1">
    <location>
        <begin position="1"/>
        <end position="64"/>
    </location>
</feature>
<dbReference type="InterPro" id="IPR007516">
    <property type="entry name" value="Co_F420_Hydgase/DH_bsu_N"/>
</dbReference>
<protein>
    <submittedName>
        <fullName evidence="4">Uncharacterized protein</fullName>
    </submittedName>
</protein>
<dbReference type="RefSeq" id="XP_007512815.1">
    <property type="nucleotide sequence ID" value="XM_007512753.1"/>
</dbReference>
<evidence type="ECO:0000259" key="2">
    <source>
        <dbReference type="Pfam" id="PF04422"/>
    </source>
</evidence>
<dbReference type="GO" id="GO:0033354">
    <property type="term" value="P:chlorophyll cycle"/>
    <property type="evidence" value="ECO:0007669"/>
    <property type="project" value="TreeGrafter"/>
</dbReference>
<gene>
    <name evidence="4" type="ORF">Bathy06g01060</name>
</gene>
<dbReference type="KEGG" id="bpg:Bathy06g01060"/>
<dbReference type="Pfam" id="PF04432">
    <property type="entry name" value="FrhB_FdhB_C"/>
    <property type="match status" value="1"/>
</dbReference>
<dbReference type="GO" id="GO:0009507">
    <property type="term" value="C:chloroplast"/>
    <property type="evidence" value="ECO:0007669"/>
    <property type="project" value="TreeGrafter"/>
</dbReference>
<accession>K8EY76</accession>
<dbReference type="PANTHER" id="PTHR31332:SF0">
    <property type="entry name" value="7-HYDROXYMETHYL CHLOROPHYLL A REDUCTASE, CHLOROPLASTIC"/>
    <property type="match status" value="1"/>
</dbReference>
<dbReference type="InterPro" id="IPR007525">
    <property type="entry name" value="FrhB_FdhB_C"/>
</dbReference>
<sequence length="480" mass="53491">MHLSSSSSSVTSPNSWSFSLSSFSSKTTRTRTRTNATSTSSSSSTISERKGQPIKPGQSYPAKEHCSNCGLCDTSLISYVKDACAFLGPGMSRIEKLEEKVHGKRRNTETDELRLGVLLNSDTKDNTNNSSQSIFYAKKKQPMEKAQWTGIVTSVALEMLRTKTVDCVVAVGSGEADARNPEPKLCFTEEDILACRGVKPSLSPNLKVFAEIETNPEIKNVLYIGVGCSVVALREVEQYLGLDNLYVLGTNCADNGRTDGFYKFVNNATDKPDEVLHYEFMPDYKVHLKMRDGSYEKIPYFSLPAKELSSGVIAESCKSCFDYVNGLADLVVGYMGVDYDESIPMNLHPQYVTVRNERGQKMVDLIKNDLQITPSTTRGDRKPFVLQTVISDDEAYLGRGPEKGAPRFVGNLIAWVLNKVGPKGKEFGMYSLDYHTIRNYLYVNRIYGKERAKEHIPSYAMKIVEEYEGKNGDISKRLEL</sequence>
<dbReference type="GO" id="GO:0090415">
    <property type="term" value="F:7-hydroxymethyl chlorophyll a reductase activity"/>
    <property type="evidence" value="ECO:0007669"/>
    <property type="project" value="TreeGrafter"/>
</dbReference>
<dbReference type="STRING" id="41875.K8EY76"/>
<feature type="domain" description="Coenzyme F420 hydrogenase/dehydrogenase beta subunit C-terminal" evidence="3">
    <location>
        <begin position="219"/>
        <end position="372"/>
    </location>
</feature>
<keyword evidence="5" id="KW-1185">Reference proteome</keyword>
<name>K8EY76_9CHLO</name>
<dbReference type="Proteomes" id="UP000198341">
    <property type="component" value="Chromosome 6"/>
</dbReference>
<evidence type="ECO:0000313" key="4">
    <source>
        <dbReference type="EMBL" id="CCO17415.1"/>
    </source>
</evidence>
<dbReference type="AlphaFoldDB" id="K8EY76"/>
<dbReference type="OrthoDB" id="191568at2759"/>
<dbReference type="eggNOG" id="ENOG502QR65">
    <property type="taxonomic scope" value="Eukaryota"/>
</dbReference>